<dbReference type="EMBL" id="VTEW01000003">
    <property type="protein sequence ID" value="TYS82720.1"/>
    <property type="molecule type" value="Genomic_DNA"/>
</dbReference>
<organism evidence="1 2">
    <name type="scientific">Rossellomorea aquimaris</name>
    <dbReference type="NCBI Taxonomy" id="189382"/>
    <lineage>
        <taxon>Bacteria</taxon>
        <taxon>Bacillati</taxon>
        <taxon>Bacillota</taxon>
        <taxon>Bacilli</taxon>
        <taxon>Bacillales</taxon>
        <taxon>Bacillaceae</taxon>
        <taxon>Rossellomorea</taxon>
    </lineage>
</organism>
<proteinExistence type="predicted"/>
<gene>
    <name evidence="1" type="ORF">FZC80_04055</name>
</gene>
<protein>
    <submittedName>
        <fullName evidence="1">Uncharacterized protein</fullName>
    </submittedName>
</protein>
<accession>A0A5D4U6F1</accession>
<evidence type="ECO:0000313" key="2">
    <source>
        <dbReference type="Proteomes" id="UP000325054"/>
    </source>
</evidence>
<comment type="caution">
    <text evidence="1">The sequence shown here is derived from an EMBL/GenBank/DDBJ whole genome shotgun (WGS) entry which is preliminary data.</text>
</comment>
<sequence>MRPQCSFSPSGSNNLKRIKGKTAFFSLENICLSGLTKALPLFIKTLQKSLVIGAKFKEKSMIK</sequence>
<dbReference type="Proteomes" id="UP000325054">
    <property type="component" value="Unassembled WGS sequence"/>
</dbReference>
<evidence type="ECO:0000313" key="1">
    <source>
        <dbReference type="EMBL" id="TYS82720.1"/>
    </source>
</evidence>
<name>A0A5D4U6F1_9BACI</name>
<reference evidence="1 2" key="1">
    <citation type="submission" date="2019-08" db="EMBL/GenBank/DDBJ databases">
        <title>Bacillus genomes from the desert of Cuatro Cienegas, Coahuila.</title>
        <authorList>
            <person name="Olmedo-Alvarez G."/>
        </authorList>
    </citation>
    <scope>NUCLEOTIDE SEQUENCE [LARGE SCALE GENOMIC DNA]</scope>
    <source>
        <strain evidence="1 2">CH451a_14T</strain>
    </source>
</reference>
<dbReference type="AlphaFoldDB" id="A0A5D4U6F1"/>